<dbReference type="EMBL" id="RQFT01000008">
    <property type="protein sequence ID" value="TGL06477.1"/>
    <property type="molecule type" value="Genomic_DNA"/>
</dbReference>
<gene>
    <name evidence="1" type="ORF">EHQ43_08675</name>
</gene>
<dbReference type="Proteomes" id="UP000297641">
    <property type="component" value="Unassembled WGS sequence"/>
</dbReference>
<evidence type="ECO:0000313" key="1">
    <source>
        <dbReference type="EMBL" id="TGL06477.1"/>
    </source>
</evidence>
<accession>A0A7I0HS21</accession>
<protein>
    <submittedName>
        <fullName evidence="1">Uncharacterized protein</fullName>
    </submittedName>
</protein>
<proteinExistence type="predicted"/>
<organism evidence="1 2">
    <name type="scientific">Leptospira bouyouniensis</name>
    <dbReference type="NCBI Taxonomy" id="2484911"/>
    <lineage>
        <taxon>Bacteria</taxon>
        <taxon>Pseudomonadati</taxon>
        <taxon>Spirochaetota</taxon>
        <taxon>Spirochaetia</taxon>
        <taxon>Leptospirales</taxon>
        <taxon>Leptospiraceae</taxon>
        <taxon>Leptospira</taxon>
    </lineage>
</organism>
<reference evidence="1 2" key="1">
    <citation type="journal article" date="2019" name="PLoS Negl. Trop. Dis.">
        <title>Revisiting the worldwide diversity of Leptospira species in the environment.</title>
        <authorList>
            <person name="Vincent A.T."/>
            <person name="Schiettekatte O."/>
            <person name="Bourhy P."/>
            <person name="Veyrier F.J."/>
            <person name="Picardeau M."/>
        </authorList>
    </citation>
    <scope>NUCLEOTIDE SEQUENCE [LARGE SCALE GENOMIC DNA]</scope>
    <source>
        <strain evidence="1 2">201800273</strain>
    </source>
</reference>
<comment type="caution">
    <text evidence="1">The sequence shown here is derived from an EMBL/GenBank/DDBJ whole genome shotgun (WGS) entry which is preliminary data.</text>
</comment>
<sequence>MTVSTNWNEKKFNRSHILEALNTYEDKNSESETSHEKWSKAMRALEGKFDDSFARAIQSLNDGYRGKK</sequence>
<dbReference type="AlphaFoldDB" id="A0A7I0HS21"/>
<dbReference type="RefSeq" id="WP_135770819.1">
    <property type="nucleotide sequence ID" value="NZ_RQFT01000008.1"/>
</dbReference>
<name>A0A7I0HS21_9LEPT</name>
<evidence type="ECO:0000313" key="2">
    <source>
        <dbReference type="Proteomes" id="UP000297641"/>
    </source>
</evidence>